<evidence type="ECO:0000259" key="2">
    <source>
        <dbReference type="PROSITE" id="PS50158"/>
    </source>
</evidence>
<organism evidence="3 4">
    <name type="scientific">Lolium multiflorum</name>
    <name type="common">Italian ryegrass</name>
    <name type="synonym">Lolium perenne subsp. multiflorum</name>
    <dbReference type="NCBI Taxonomy" id="4521"/>
    <lineage>
        <taxon>Eukaryota</taxon>
        <taxon>Viridiplantae</taxon>
        <taxon>Streptophyta</taxon>
        <taxon>Embryophyta</taxon>
        <taxon>Tracheophyta</taxon>
        <taxon>Spermatophyta</taxon>
        <taxon>Magnoliopsida</taxon>
        <taxon>Liliopsida</taxon>
        <taxon>Poales</taxon>
        <taxon>Poaceae</taxon>
        <taxon>BOP clade</taxon>
        <taxon>Pooideae</taxon>
        <taxon>Poodae</taxon>
        <taxon>Poeae</taxon>
        <taxon>Poeae Chloroplast Group 2 (Poeae type)</taxon>
        <taxon>Loliodinae</taxon>
        <taxon>Loliinae</taxon>
        <taxon>Lolium</taxon>
    </lineage>
</organism>
<gene>
    <name evidence="3" type="ORF">QYE76_040641</name>
</gene>
<dbReference type="SMART" id="SM00343">
    <property type="entry name" value="ZnF_C2HC"/>
    <property type="match status" value="1"/>
</dbReference>
<dbReference type="GO" id="GO:0008270">
    <property type="term" value="F:zinc ion binding"/>
    <property type="evidence" value="ECO:0007669"/>
    <property type="project" value="UniProtKB-KW"/>
</dbReference>
<dbReference type="InterPro" id="IPR001878">
    <property type="entry name" value="Znf_CCHC"/>
</dbReference>
<keyword evidence="4" id="KW-1185">Reference proteome</keyword>
<keyword evidence="1" id="KW-0862">Zinc</keyword>
<protein>
    <recommendedName>
        <fullName evidence="2">CCHC-type domain-containing protein</fullName>
    </recommendedName>
</protein>
<dbReference type="PANTHER" id="PTHR33325">
    <property type="entry name" value="ZINC FINGER, CCHC-TYPE-RELATED"/>
    <property type="match status" value="1"/>
</dbReference>
<dbReference type="EMBL" id="JAUUTY010000002">
    <property type="protein sequence ID" value="KAK1679793.1"/>
    <property type="molecule type" value="Genomic_DNA"/>
</dbReference>
<dbReference type="GO" id="GO:0003676">
    <property type="term" value="F:nucleic acid binding"/>
    <property type="evidence" value="ECO:0007669"/>
    <property type="project" value="InterPro"/>
</dbReference>
<dbReference type="PANTHER" id="PTHR33325:SF10">
    <property type="entry name" value="CCHC-TYPE DOMAIN-CONTAINING PROTEIN"/>
    <property type="match status" value="1"/>
</dbReference>
<accession>A0AAD8TDS6</accession>
<keyword evidence="1" id="KW-0479">Metal-binding</keyword>
<dbReference type="AlphaFoldDB" id="A0AAD8TDS6"/>
<reference evidence="3" key="1">
    <citation type="submission" date="2023-07" db="EMBL/GenBank/DDBJ databases">
        <title>A chromosome-level genome assembly of Lolium multiflorum.</title>
        <authorList>
            <person name="Chen Y."/>
            <person name="Copetti D."/>
            <person name="Kolliker R."/>
            <person name="Studer B."/>
        </authorList>
    </citation>
    <scope>NUCLEOTIDE SEQUENCE</scope>
    <source>
        <strain evidence="3">02402/16</strain>
        <tissue evidence="3">Leaf</tissue>
    </source>
</reference>
<comment type="caution">
    <text evidence="3">The sequence shown here is derived from an EMBL/GenBank/DDBJ whole genome shotgun (WGS) entry which is preliminary data.</text>
</comment>
<dbReference type="PROSITE" id="PS50158">
    <property type="entry name" value="ZF_CCHC"/>
    <property type="match status" value="1"/>
</dbReference>
<proteinExistence type="predicted"/>
<keyword evidence="1" id="KW-0863">Zinc-finger</keyword>
<evidence type="ECO:0000313" key="3">
    <source>
        <dbReference type="EMBL" id="KAK1679793.1"/>
    </source>
</evidence>
<evidence type="ECO:0000313" key="4">
    <source>
        <dbReference type="Proteomes" id="UP001231189"/>
    </source>
</evidence>
<feature type="domain" description="CCHC-type" evidence="2">
    <location>
        <begin position="78"/>
        <end position="92"/>
    </location>
</feature>
<dbReference type="Proteomes" id="UP001231189">
    <property type="component" value="Unassembled WGS sequence"/>
</dbReference>
<sequence length="198" mass="21560">MTGIMNREFAKLAQNRLNYLTWASDIQIVLDGKEIKGALSAGTPTAPSITTLAQNAQELHFLRHHMCGRQGGARPQDCFRCGSKTHFSRQCRAPKHVVDAYKDKKARETHLVQVEAPPVPVVAPVMIPVPGQAQVEAPVAALQAVPMNVEVPMEVEHVLPHLVPQLDIDAASAMIANEENLTEMEISAEVDGFLADSI</sequence>
<name>A0AAD8TDS6_LOLMU</name>
<evidence type="ECO:0000256" key="1">
    <source>
        <dbReference type="PROSITE-ProRule" id="PRU00047"/>
    </source>
</evidence>